<accession>A0A1J4N085</accession>
<sequence length="293" mass="29640">MYALISRAGDPTPHLEELPSQPLGTDDIRVEVAAAGFTLFDAFVAADHAAIGLPDVIGLGFDFSGVVTEVGETVSGFAVGDRVAGFHGNPAAGARAHATEVVLPAADAAVVPTALSLEAAAAAPLNALTARQALDLLGPERGSLLVTGAAGGVGLWALALAKADGWTVDALVRPGTEHLATGADRTVTEIEPRAHDAVLDLAALNEPALAGVRDGGRYISVKPGRAPESERGIEVSTVMSHADGPVLAGLLELAADGTVPTRIAATRPLSKAAEAYQEADAAPGSDGRWLLIP</sequence>
<dbReference type="Proteomes" id="UP000033772">
    <property type="component" value="Unassembled WGS sequence"/>
</dbReference>
<dbReference type="GO" id="GO:0016491">
    <property type="term" value="F:oxidoreductase activity"/>
    <property type="evidence" value="ECO:0007669"/>
    <property type="project" value="InterPro"/>
</dbReference>
<dbReference type="SMART" id="SM00829">
    <property type="entry name" value="PKS_ER"/>
    <property type="match status" value="1"/>
</dbReference>
<evidence type="ECO:0000259" key="1">
    <source>
        <dbReference type="SMART" id="SM00829"/>
    </source>
</evidence>
<dbReference type="InterPro" id="IPR013154">
    <property type="entry name" value="ADH-like_N"/>
</dbReference>
<dbReference type="PANTHER" id="PTHR43482">
    <property type="entry name" value="PROTEIN AST1-RELATED"/>
    <property type="match status" value="1"/>
</dbReference>
<dbReference type="STRING" id="1844.UG56_019705"/>
<name>A0A1J4N085_9ACTN</name>
<dbReference type="EMBL" id="JZDQ02000030">
    <property type="protein sequence ID" value="OIJ24998.1"/>
    <property type="molecule type" value="Genomic_DNA"/>
</dbReference>
<evidence type="ECO:0000313" key="3">
    <source>
        <dbReference type="Proteomes" id="UP000033772"/>
    </source>
</evidence>
<dbReference type="InterPro" id="IPR011032">
    <property type="entry name" value="GroES-like_sf"/>
</dbReference>
<dbReference type="PANTHER" id="PTHR43482:SF1">
    <property type="entry name" value="PROTEIN AST1-RELATED"/>
    <property type="match status" value="1"/>
</dbReference>
<dbReference type="SUPFAM" id="SSF50129">
    <property type="entry name" value="GroES-like"/>
    <property type="match status" value="1"/>
</dbReference>
<dbReference type="InterPro" id="IPR036291">
    <property type="entry name" value="NAD(P)-bd_dom_sf"/>
</dbReference>
<protein>
    <recommendedName>
        <fullName evidence="1">Enoyl reductase (ER) domain-containing protein</fullName>
    </recommendedName>
</protein>
<dbReference type="Pfam" id="PF08240">
    <property type="entry name" value="ADH_N"/>
    <property type="match status" value="1"/>
</dbReference>
<dbReference type="InterPro" id="IPR020843">
    <property type="entry name" value="ER"/>
</dbReference>
<organism evidence="2 3">
    <name type="scientific">Nocardioides luteus</name>
    <dbReference type="NCBI Taxonomy" id="1844"/>
    <lineage>
        <taxon>Bacteria</taxon>
        <taxon>Bacillati</taxon>
        <taxon>Actinomycetota</taxon>
        <taxon>Actinomycetes</taxon>
        <taxon>Propionibacteriales</taxon>
        <taxon>Nocardioidaceae</taxon>
        <taxon>Nocardioides</taxon>
    </lineage>
</organism>
<dbReference type="OrthoDB" id="3251063at2"/>
<dbReference type="AlphaFoldDB" id="A0A1J4N085"/>
<proteinExistence type="predicted"/>
<feature type="domain" description="Enoyl reductase (ER)" evidence="1">
    <location>
        <begin position="9"/>
        <end position="291"/>
    </location>
</feature>
<dbReference type="RefSeq" id="WP_045547028.1">
    <property type="nucleotide sequence ID" value="NZ_JZDQ02000030.1"/>
</dbReference>
<gene>
    <name evidence="2" type="ORF">UG56_019705</name>
</gene>
<dbReference type="InterPro" id="IPR052585">
    <property type="entry name" value="Lipid_raft_assoc_Zn_ADH"/>
</dbReference>
<reference evidence="2" key="1">
    <citation type="submission" date="2016-10" db="EMBL/GenBank/DDBJ databases">
        <title>Draft Genome Sequence of Nocardioides luteus Strain BAFB, an Alkane-Degrading Bacterium Isolated from JP-7 Polluted Soil.</title>
        <authorList>
            <person name="Brown L."/>
            <person name="Ruiz O.N."/>
            <person name="Gunasekera T."/>
        </authorList>
    </citation>
    <scope>NUCLEOTIDE SEQUENCE [LARGE SCALE GENOMIC DNA]</scope>
    <source>
        <strain evidence="2">BAFB</strain>
    </source>
</reference>
<keyword evidence="3" id="KW-1185">Reference proteome</keyword>
<dbReference type="SUPFAM" id="SSF51735">
    <property type="entry name" value="NAD(P)-binding Rossmann-fold domains"/>
    <property type="match status" value="1"/>
</dbReference>
<comment type="caution">
    <text evidence="2">The sequence shown here is derived from an EMBL/GenBank/DDBJ whole genome shotgun (WGS) entry which is preliminary data.</text>
</comment>
<dbReference type="Gene3D" id="3.90.180.10">
    <property type="entry name" value="Medium-chain alcohol dehydrogenases, catalytic domain"/>
    <property type="match status" value="1"/>
</dbReference>
<evidence type="ECO:0000313" key="2">
    <source>
        <dbReference type="EMBL" id="OIJ24998.1"/>
    </source>
</evidence>